<reference evidence="1 2" key="1">
    <citation type="submission" date="2016-11" db="EMBL/GenBank/DDBJ databases">
        <authorList>
            <person name="Jaros S."/>
            <person name="Januszkiewicz K."/>
            <person name="Wedrychowicz H."/>
        </authorList>
    </citation>
    <scope>NUCLEOTIDE SEQUENCE [LARGE SCALE GENOMIC DNA]</scope>
    <source>
        <strain evidence="1 2">GAS499</strain>
    </source>
</reference>
<dbReference type="InterPro" id="IPR035948">
    <property type="entry name" value="YwqG-like_sf"/>
</dbReference>
<evidence type="ECO:0000313" key="1">
    <source>
        <dbReference type="EMBL" id="SHK61056.1"/>
    </source>
</evidence>
<dbReference type="InterPro" id="IPR015315">
    <property type="entry name" value="DUF1963"/>
</dbReference>
<protein>
    <recommendedName>
        <fullName evidence="3">DUF1963 domain-containing protein</fullName>
    </recommendedName>
</protein>
<proteinExistence type="predicted"/>
<evidence type="ECO:0008006" key="3">
    <source>
        <dbReference type="Google" id="ProtNLM"/>
    </source>
</evidence>
<dbReference type="EMBL" id="LT670844">
    <property type="protein sequence ID" value="SHK61056.1"/>
    <property type="molecule type" value="Genomic_DNA"/>
</dbReference>
<dbReference type="SUPFAM" id="SSF103032">
    <property type="entry name" value="Hypothetical protein YwqG"/>
    <property type="match status" value="2"/>
</dbReference>
<dbReference type="Gene3D" id="2.30.320.10">
    <property type="entry name" value="YwqG-like"/>
    <property type="match status" value="1"/>
</dbReference>
<gene>
    <name evidence="1" type="ORF">SAMN05444159_3711</name>
</gene>
<dbReference type="PANTHER" id="PTHR36436:SF6">
    <property type="entry name" value="SLL5081 PROTEIN"/>
    <property type="match status" value="1"/>
</dbReference>
<accession>A0A1M6TVU5</accession>
<dbReference type="Proteomes" id="UP000189935">
    <property type="component" value="Chromosome I"/>
</dbReference>
<organism evidence="1 2">
    <name type="scientific">Bradyrhizobium lablabi</name>
    <dbReference type="NCBI Taxonomy" id="722472"/>
    <lineage>
        <taxon>Bacteria</taxon>
        <taxon>Pseudomonadati</taxon>
        <taxon>Pseudomonadota</taxon>
        <taxon>Alphaproteobacteria</taxon>
        <taxon>Hyphomicrobiales</taxon>
        <taxon>Nitrobacteraceae</taxon>
        <taxon>Bradyrhizobium</taxon>
    </lineage>
</organism>
<dbReference type="OrthoDB" id="8135222at2"/>
<name>A0A1M6TVU5_9BRAD</name>
<dbReference type="RefSeq" id="WP_079540145.1">
    <property type="nucleotide sequence ID" value="NZ_LT670844.1"/>
</dbReference>
<dbReference type="Pfam" id="PF09234">
    <property type="entry name" value="DUF1963"/>
    <property type="match status" value="1"/>
</dbReference>
<dbReference type="AlphaFoldDB" id="A0A1M6TVU5"/>
<evidence type="ECO:0000313" key="2">
    <source>
        <dbReference type="Proteomes" id="UP000189935"/>
    </source>
</evidence>
<dbReference type="PANTHER" id="PTHR36436">
    <property type="entry name" value="SLL5081 PROTEIN"/>
    <property type="match status" value="1"/>
</dbReference>
<sequence>MHPNEIDKQREPAIWFRRQPGKASLSKLGGLPSLPSKIEWPRQRQTGTPLHFLVQVDLSQMPPTPLDGGANAPKLPGTGLLFFFADMVEEMLWNENGGPFATTRVIFTNRAGPQRPVPDDIPEILHGFGQRAGGYQTGMSAYPEAALEPHVIDTFGGVNPHADTRDTYSAAAQAAMVASIERAIGPLPLFKGPGSWDAIKAANPREYIEETRFQNGVVRRKLHCPLHQMLGIGKDIQGTAESAHADGTVLLLQMDSDTLVHKHFMFCDMGVAQFWIEPADLAEEGFDRAWGTTEGG</sequence>